<sequence length="116" mass="12523">MMFGSPISTPVLEFAYTYIPDLVPWPLYHPVPLAVNRSLFSVFAGCVSGALLLRMVSSGCVPKATEADGCLMFYSQQYGKPDNRAPELPAKRVDGRVDNDCQVGSDAVVPEPLTDG</sequence>
<dbReference type="HOGENOM" id="CLU_2097813_0_0_1"/>
<name>A0A0C3NCE2_PISTI</name>
<dbReference type="EMBL" id="KN832193">
    <property type="protein sequence ID" value="KIN93238.1"/>
    <property type="molecule type" value="Genomic_DNA"/>
</dbReference>
<proteinExistence type="predicted"/>
<evidence type="ECO:0000313" key="2">
    <source>
        <dbReference type="Proteomes" id="UP000054217"/>
    </source>
</evidence>
<organism evidence="1 2">
    <name type="scientific">Pisolithus tinctorius Marx 270</name>
    <dbReference type="NCBI Taxonomy" id="870435"/>
    <lineage>
        <taxon>Eukaryota</taxon>
        <taxon>Fungi</taxon>
        <taxon>Dikarya</taxon>
        <taxon>Basidiomycota</taxon>
        <taxon>Agaricomycotina</taxon>
        <taxon>Agaricomycetes</taxon>
        <taxon>Agaricomycetidae</taxon>
        <taxon>Boletales</taxon>
        <taxon>Sclerodermatineae</taxon>
        <taxon>Pisolithaceae</taxon>
        <taxon>Pisolithus</taxon>
    </lineage>
</organism>
<gene>
    <name evidence="1" type="ORF">M404DRAFT_536235</name>
</gene>
<dbReference type="InParanoid" id="A0A0C3NCE2"/>
<keyword evidence="2" id="KW-1185">Reference proteome</keyword>
<dbReference type="AlphaFoldDB" id="A0A0C3NCE2"/>
<evidence type="ECO:0000313" key="1">
    <source>
        <dbReference type="EMBL" id="KIN93238.1"/>
    </source>
</evidence>
<reference evidence="2" key="2">
    <citation type="submission" date="2015-01" db="EMBL/GenBank/DDBJ databases">
        <title>Evolutionary Origins and Diversification of the Mycorrhizal Mutualists.</title>
        <authorList>
            <consortium name="DOE Joint Genome Institute"/>
            <consortium name="Mycorrhizal Genomics Consortium"/>
            <person name="Kohler A."/>
            <person name="Kuo A."/>
            <person name="Nagy L.G."/>
            <person name="Floudas D."/>
            <person name="Copeland A."/>
            <person name="Barry K.W."/>
            <person name="Cichocki N."/>
            <person name="Veneault-Fourrey C."/>
            <person name="LaButti K."/>
            <person name="Lindquist E.A."/>
            <person name="Lipzen A."/>
            <person name="Lundell T."/>
            <person name="Morin E."/>
            <person name="Murat C."/>
            <person name="Riley R."/>
            <person name="Ohm R."/>
            <person name="Sun H."/>
            <person name="Tunlid A."/>
            <person name="Henrissat B."/>
            <person name="Grigoriev I.V."/>
            <person name="Hibbett D.S."/>
            <person name="Martin F."/>
        </authorList>
    </citation>
    <scope>NUCLEOTIDE SEQUENCE [LARGE SCALE GENOMIC DNA]</scope>
    <source>
        <strain evidence="2">Marx 270</strain>
    </source>
</reference>
<reference evidence="1 2" key="1">
    <citation type="submission" date="2014-04" db="EMBL/GenBank/DDBJ databases">
        <authorList>
            <consortium name="DOE Joint Genome Institute"/>
            <person name="Kuo A."/>
            <person name="Kohler A."/>
            <person name="Costa M.D."/>
            <person name="Nagy L.G."/>
            <person name="Floudas D."/>
            <person name="Copeland A."/>
            <person name="Barry K.W."/>
            <person name="Cichocki N."/>
            <person name="Veneault-Fourrey C."/>
            <person name="LaButti K."/>
            <person name="Lindquist E.A."/>
            <person name="Lipzen A."/>
            <person name="Lundell T."/>
            <person name="Morin E."/>
            <person name="Murat C."/>
            <person name="Sun H."/>
            <person name="Tunlid A."/>
            <person name="Henrissat B."/>
            <person name="Grigoriev I.V."/>
            <person name="Hibbett D.S."/>
            <person name="Martin F."/>
            <person name="Nordberg H.P."/>
            <person name="Cantor M.N."/>
            <person name="Hua S.X."/>
        </authorList>
    </citation>
    <scope>NUCLEOTIDE SEQUENCE [LARGE SCALE GENOMIC DNA]</scope>
    <source>
        <strain evidence="1 2">Marx 270</strain>
    </source>
</reference>
<protein>
    <submittedName>
        <fullName evidence="1">Uncharacterized protein</fullName>
    </submittedName>
</protein>
<accession>A0A0C3NCE2</accession>
<dbReference type="Proteomes" id="UP000054217">
    <property type="component" value="Unassembled WGS sequence"/>
</dbReference>